<proteinExistence type="predicted"/>
<dbReference type="InterPro" id="IPR011009">
    <property type="entry name" value="Kinase-like_dom_sf"/>
</dbReference>
<dbReference type="Proteomes" id="UP000595662">
    <property type="component" value="Chromosome 2"/>
</dbReference>
<reference evidence="1 2" key="1">
    <citation type="submission" date="2020-08" db="EMBL/GenBank/DDBJ databases">
        <title>The completed genome sequence of the pathogenic ascomycete fungus Penicillium digitatum.</title>
        <authorList>
            <person name="Wang M."/>
        </authorList>
    </citation>
    <scope>NUCLEOTIDE SEQUENCE [LARGE SCALE GENOMIC DNA]</scope>
    <source>
        <strain evidence="1 2">PdW03</strain>
    </source>
</reference>
<dbReference type="PANTHER" id="PTHR21310:SF37">
    <property type="entry name" value="AMINOGLYCOSIDE PHOSPHOTRANSFERASE DOMAIN-CONTAINING PROTEIN"/>
    <property type="match status" value="1"/>
</dbReference>
<dbReference type="VEuPathDB" id="FungiDB:PDIP_07060"/>
<evidence type="ECO:0000313" key="2">
    <source>
        <dbReference type="Proteomes" id="UP000595662"/>
    </source>
</evidence>
<dbReference type="KEGG" id="pdp:PDIP_53650"/>
<accession>A0A7T6XL71</accession>
<gene>
    <name evidence="1" type="ORF">Pdw03_6978</name>
</gene>
<keyword evidence="1" id="KW-0808">Transferase</keyword>
<dbReference type="AlphaFoldDB" id="A0A7T6XL71"/>
<name>A0A7T6XL71_PENDI</name>
<dbReference type="GO" id="GO:0016740">
    <property type="term" value="F:transferase activity"/>
    <property type="evidence" value="ECO:0007669"/>
    <property type="project" value="UniProtKB-KW"/>
</dbReference>
<sequence>MARKRHLLRREVTYEDVKDEEFNILHQLEFHGQQLQFFTHLWDKRDWMKTVVAHHLNLASPSACEVSGVKDWLYGSFNVCVPITINYQHKARVLLRFPLPYRVGEAFNPGNGDEKIRCEAATYAWLQENCSDIPIPQLYGFSLSSGEVFTFAGCMPLFSRFYFHMRRRLLLWLGRPIPSNYTRHQYRNAISIDGLAGISTGYILVEFVDKTKGQMLSNTWSNGRHDPILQTNLFRDLSRIFLSLFRSPLPRIGSLSIDNYGYLHVSNRPLSVEIQQLENEGICTDMSREYTYSTVDSYLTDLLGVHDNRFRFQPNAVNNLGDCAYQLSVLSAMRTVSQSIFSRTFRRGPFVLCFTDLHQSNIFVSDQWQIKCLVDLEWACSRPIEMVIPPYWLTDKGVDEIIPEEYDAIRRIFMETLVNEEEKPVCDNLIKHDHESTALRLSEIMNKTWDSGAFWYTIGISSPSGLFNIFNHHIKPLFCAKDYDEDFGVVMPFFFDKNVGAIAARKLADKEKYDEDLQRAFNYHAKEE</sequence>
<evidence type="ECO:0000313" key="1">
    <source>
        <dbReference type="EMBL" id="QQK43077.1"/>
    </source>
</evidence>
<dbReference type="EMBL" id="CP060775">
    <property type="protein sequence ID" value="QQK43077.1"/>
    <property type="molecule type" value="Genomic_DNA"/>
</dbReference>
<dbReference type="InterPro" id="IPR051678">
    <property type="entry name" value="AGP_Transferase"/>
</dbReference>
<organism evidence="1 2">
    <name type="scientific">Penicillium digitatum</name>
    <name type="common">Green mold</name>
    <dbReference type="NCBI Taxonomy" id="36651"/>
    <lineage>
        <taxon>Eukaryota</taxon>
        <taxon>Fungi</taxon>
        <taxon>Dikarya</taxon>
        <taxon>Ascomycota</taxon>
        <taxon>Pezizomycotina</taxon>
        <taxon>Eurotiomycetes</taxon>
        <taxon>Eurotiomycetidae</taxon>
        <taxon>Eurotiales</taxon>
        <taxon>Aspergillaceae</taxon>
        <taxon>Penicillium</taxon>
    </lineage>
</organism>
<dbReference type="RefSeq" id="XP_014534358.2">
    <property type="nucleotide sequence ID" value="XM_014678872.2"/>
</dbReference>
<dbReference type="PANTHER" id="PTHR21310">
    <property type="entry name" value="AMINOGLYCOSIDE PHOSPHOTRANSFERASE-RELATED-RELATED"/>
    <property type="match status" value="1"/>
</dbReference>
<dbReference type="GeneID" id="26233681"/>
<dbReference type="VEuPathDB" id="FungiDB:PDIP_53650"/>
<dbReference type="SUPFAM" id="SSF56112">
    <property type="entry name" value="Protein kinase-like (PK-like)"/>
    <property type="match status" value="1"/>
</dbReference>
<protein>
    <submittedName>
        <fullName evidence="1">Aminoglycoside phosphotransferase</fullName>
    </submittedName>
</protein>